<evidence type="ECO:0000313" key="2">
    <source>
        <dbReference type="EMBL" id="KAK8858935.1"/>
    </source>
</evidence>
<evidence type="ECO:0000313" key="3">
    <source>
        <dbReference type="Proteomes" id="UP001388673"/>
    </source>
</evidence>
<feature type="compositionally biased region" description="Low complexity" evidence="1">
    <location>
        <begin position="211"/>
        <end position="225"/>
    </location>
</feature>
<dbReference type="RefSeq" id="XP_066803776.1">
    <property type="nucleotide sequence ID" value="XM_066946275.1"/>
</dbReference>
<evidence type="ECO:0000256" key="1">
    <source>
        <dbReference type="SAM" id="MobiDB-lite"/>
    </source>
</evidence>
<feature type="compositionally biased region" description="Basic and acidic residues" evidence="1">
    <location>
        <begin position="53"/>
        <end position="62"/>
    </location>
</feature>
<feature type="region of interest" description="Disordered" evidence="1">
    <location>
        <begin position="210"/>
        <end position="261"/>
    </location>
</feature>
<name>A0AAW0YYC7_9TREE</name>
<dbReference type="AlphaFoldDB" id="A0AAW0YYC7"/>
<comment type="caution">
    <text evidence="2">The sequence shown here is derived from an EMBL/GenBank/DDBJ whole genome shotgun (WGS) entry which is preliminary data.</text>
</comment>
<dbReference type="GeneID" id="92180424"/>
<feature type="compositionally biased region" description="Basic residues" evidence="1">
    <location>
        <begin position="1"/>
        <end position="13"/>
    </location>
</feature>
<protein>
    <submittedName>
        <fullName evidence="2">Uncharacterized protein</fullName>
    </submittedName>
</protein>
<feature type="region of interest" description="Disordered" evidence="1">
    <location>
        <begin position="1"/>
        <end position="67"/>
    </location>
</feature>
<feature type="compositionally biased region" description="Polar residues" evidence="1">
    <location>
        <begin position="42"/>
        <end position="51"/>
    </location>
</feature>
<feature type="compositionally biased region" description="Polar residues" evidence="1">
    <location>
        <begin position="240"/>
        <end position="261"/>
    </location>
</feature>
<proteinExistence type="predicted"/>
<dbReference type="Proteomes" id="UP001388673">
    <property type="component" value="Unassembled WGS sequence"/>
</dbReference>
<feature type="region of interest" description="Disordered" evidence="1">
    <location>
        <begin position="280"/>
        <end position="324"/>
    </location>
</feature>
<sequence>MASHTKRSHKRHPASQWEFDVRESECSGSARFPPSLTERGTADTSPISTGSHGRPDESDDMHQSLQRTRQRYAAGELTDKQFVDQYLRDLDMLAPMGITLANPAEQRWIALMGTYGWRLKGSADVDGKTRGSFRRGFTSRTQKIAMLPDETYENLSRLSGSDKKKTDAMMNMSRWNFLDGRDGERDKIKEAVLGAAGQLREYIKEHNWHTNSAASDNPSAASDPSRVTAPSFHAGELMPQQPTSYGSPWSTVQPSHNQPGYSQGYVPYGAATAASSSFGTVYTQPSSSQRSDSDFGSQGHRYPPPVGPYASQAASFGGTSRHAATRAKEHDIAFMLNPSEEEDDA</sequence>
<dbReference type="EMBL" id="JBCAWK010000005">
    <property type="protein sequence ID" value="KAK8858935.1"/>
    <property type="molecule type" value="Genomic_DNA"/>
</dbReference>
<reference evidence="2 3" key="1">
    <citation type="journal article" date="2024" name="bioRxiv">
        <title>Comparative genomics of Cryptococcus and Kwoniella reveals pathogenesis evolution and contrasting karyotype dynamics via intercentromeric recombination or chromosome fusion.</title>
        <authorList>
            <person name="Coelho M.A."/>
            <person name="David-Palma M."/>
            <person name="Shea T."/>
            <person name="Bowers K."/>
            <person name="McGinley-Smith S."/>
            <person name="Mohammad A.W."/>
            <person name="Gnirke A."/>
            <person name="Yurkov A.M."/>
            <person name="Nowrousian M."/>
            <person name="Sun S."/>
            <person name="Cuomo C.A."/>
            <person name="Heitman J."/>
        </authorList>
    </citation>
    <scope>NUCLEOTIDE SEQUENCE [LARGE SCALE GENOMIC DNA]</scope>
    <source>
        <strain evidence="2 3">CBS 13917</strain>
    </source>
</reference>
<accession>A0AAW0YYC7</accession>
<organism evidence="2 3">
    <name type="scientific">Kwoniella newhampshirensis</name>
    <dbReference type="NCBI Taxonomy" id="1651941"/>
    <lineage>
        <taxon>Eukaryota</taxon>
        <taxon>Fungi</taxon>
        <taxon>Dikarya</taxon>
        <taxon>Basidiomycota</taxon>
        <taxon>Agaricomycotina</taxon>
        <taxon>Tremellomycetes</taxon>
        <taxon>Tremellales</taxon>
        <taxon>Cryptococcaceae</taxon>
        <taxon>Kwoniella</taxon>
    </lineage>
</organism>
<dbReference type="KEGG" id="kne:92180424"/>
<feature type="compositionally biased region" description="Low complexity" evidence="1">
    <location>
        <begin position="286"/>
        <end position="299"/>
    </location>
</feature>
<keyword evidence="3" id="KW-1185">Reference proteome</keyword>
<gene>
    <name evidence="2" type="ORF">IAR55_003166</name>
</gene>